<dbReference type="InterPro" id="IPR056443">
    <property type="entry name" value="AEP_C962R"/>
</dbReference>
<evidence type="ECO:0008006" key="6">
    <source>
        <dbReference type="Google" id="ProtNLM"/>
    </source>
</evidence>
<feature type="domain" description="Bacteriophage/plasmid primase P4 C-terminal" evidence="1">
    <location>
        <begin position="407"/>
        <end position="528"/>
    </location>
</feature>
<feature type="domain" description="NrS-1 polymerase-like helicase" evidence="2">
    <location>
        <begin position="570"/>
        <end position="664"/>
    </location>
</feature>
<protein>
    <recommendedName>
        <fullName evidence="6">SF3 helicase domain-containing protein</fullName>
    </recommendedName>
</protein>
<dbReference type="InterPro" id="IPR027417">
    <property type="entry name" value="P-loop_NTPase"/>
</dbReference>
<dbReference type="EMBL" id="JADGJD010000562">
    <property type="protein sequence ID" value="KAJ3050030.1"/>
    <property type="molecule type" value="Genomic_DNA"/>
</dbReference>
<dbReference type="Gene3D" id="3.40.50.300">
    <property type="entry name" value="P-loop containing nucleotide triphosphate hydrolases"/>
    <property type="match status" value="1"/>
</dbReference>
<sequence length="801" mass="93534">MTSIKRSPGKEINTKLVKKVKTENKINTWQLENEFREKYQPTDNDVFNAVMMAGKDNCKLFIPSDTKGKTQFFKNYLQTVRAGCRMTLKEQMNSKKKDKRIKFMIDLDFDFDSDTPPMKSLLNSINSVVQNKYKETYGDRSNEWIIEKRSDFKWHIIFYNIIDNQEEFATLSQQLGDTCRTKFGNDWDWDKIFDVSVYTNNGLRLPYSYKNKRDDNVRRDETGKALDPEFYEICDENWDGIDMNSVTVEQLLHRNILPTDDELARCPIPAKAATIKKKEPVRSKVEKPGQYTGIYAVFNKILGLDKGVEWEMESNTDGSHQLIPDIKQCLVNPTHEHSRNSHSCLYIRKRSVIFNCFSCGKHTLPTKDALTIVKVFKEHVLGEEKEEGEKPFVRLRNALLQEAGSKQYRRDNQGNVWRPIEDLTYAYEYYKCPKDFLNEVFLDDNTFGEHPDNMDRLIKFMQHYDRSEFPFMVNNRHYLGFKNGVLNIITCEFTPAAEVEEGLTVRKYYDRVLDPAATDTPLFDKLLKLQFPDEEKGGDHEGVYDFILMSLGRLFFNVGERDNWQYMLYLEGDAGTGRSTVMNIVSEFFDKIGTISASYEKTFGLSSLYDQEVIIIDDLPTNFKDVFPQTEFQSMVSGGFVQVRGMHKTGVSVKWSVTLLWGGNWSLDYLDKGQITRRVLNAVFEVLVTQIDPTLQKRIIEHELGTLMLKCLRTYKNYTEKFCDKGVWDFAPEYFKITQREMRSQRNPLFRFLTEDPPHVHLVMGETVLEYEVKKAFERYLNKPCGKLDPQTFTQANPNWR</sequence>
<evidence type="ECO:0000259" key="3">
    <source>
        <dbReference type="Pfam" id="PF23162"/>
    </source>
</evidence>
<gene>
    <name evidence="4" type="ORF">HK097_008980</name>
</gene>
<comment type="caution">
    <text evidence="4">The sequence shown here is derived from an EMBL/GenBank/DDBJ whole genome shotgun (WGS) entry which is preliminary data.</text>
</comment>
<dbReference type="SUPFAM" id="SSF52540">
    <property type="entry name" value="P-loop containing nucleoside triphosphate hydrolases"/>
    <property type="match status" value="1"/>
</dbReference>
<dbReference type="InterPro" id="IPR014818">
    <property type="entry name" value="Phage/plasmid_primase_P4_C"/>
</dbReference>
<keyword evidence="5" id="KW-1185">Reference proteome</keyword>
<evidence type="ECO:0000313" key="4">
    <source>
        <dbReference type="EMBL" id="KAJ3050030.1"/>
    </source>
</evidence>
<evidence type="ECO:0000259" key="1">
    <source>
        <dbReference type="Pfam" id="PF08706"/>
    </source>
</evidence>
<organism evidence="4 5">
    <name type="scientific">Rhizophlyctis rosea</name>
    <dbReference type="NCBI Taxonomy" id="64517"/>
    <lineage>
        <taxon>Eukaryota</taxon>
        <taxon>Fungi</taxon>
        <taxon>Fungi incertae sedis</taxon>
        <taxon>Chytridiomycota</taxon>
        <taxon>Chytridiomycota incertae sedis</taxon>
        <taxon>Chytridiomycetes</taxon>
        <taxon>Rhizophlyctidales</taxon>
        <taxon>Rhizophlyctidaceae</taxon>
        <taxon>Rhizophlyctis</taxon>
    </lineage>
</organism>
<dbReference type="Pfam" id="PF23162">
    <property type="entry name" value="AEP_C962R"/>
    <property type="match status" value="1"/>
</dbReference>
<evidence type="ECO:0000259" key="2">
    <source>
        <dbReference type="Pfam" id="PF19263"/>
    </source>
</evidence>
<dbReference type="AlphaFoldDB" id="A0AAD5SB60"/>
<dbReference type="InterPro" id="IPR045455">
    <property type="entry name" value="NrS-1_pol-like_helicase"/>
</dbReference>
<dbReference type="Pfam" id="PF08706">
    <property type="entry name" value="D5_N"/>
    <property type="match status" value="1"/>
</dbReference>
<accession>A0AAD5SB60</accession>
<feature type="domain" description="C962R-like N-terminal AEP" evidence="3">
    <location>
        <begin position="55"/>
        <end position="212"/>
    </location>
</feature>
<evidence type="ECO:0000313" key="5">
    <source>
        <dbReference type="Proteomes" id="UP001212841"/>
    </source>
</evidence>
<proteinExistence type="predicted"/>
<dbReference type="Proteomes" id="UP001212841">
    <property type="component" value="Unassembled WGS sequence"/>
</dbReference>
<name>A0AAD5SB60_9FUNG</name>
<dbReference type="Pfam" id="PF19263">
    <property type="entry name" value="DUF5906"/>
    <property type="match status" value="1"/>
</dbReference>
<feature type="non-terminal residue" evidence="4">
    <location>
        <position position="801"/>
    </location>
</feature>
<reference evidence="4" key="1">
    <citation type="submission" date="2020-05" db="EMBL/GenBank/DDBJ databases">
        <title>Phylogenomic resolution of chytrid fungi.</title>
        <authorList>
            <person name="Stajich J.E."/>
            <person name="Amses K."/>
            <person name="Simmons R."/>
            <person name="Seto K."/>
            <person name="Myers J."/>
            <person name="Bonds A."/>
            <person name="Quandt C.A."/>
            <person name="Barry K."/>
            <person name="Liu P."/>
            <person name="Grigoriev I."/>
            <person name="Longcore J.E."/>
            <person name="James T.Y."/>
        </authorList>
    </citation>
    <scope>NUCLEOTIDE SEQUENCE</scope>
    <source>
        <strain evidence="4">JEL0318</strain>
    </source>
</reference>